<organism evidence="2 3">
    <name type="scientific">Lysobacter soyae</name>
    <dbReference type="NCBI Taxonomy" id="2764185"/>
    <lineage>
        <taxon>Bacteria</taxon>
        <taxon>Pseudomonadati</taxon>
        <taxon>Pseudomonadota</taxon>
        <taxon>Gammaproteobacteria</taxon>
        <taxon>Lysobacterales</taxon>
        <taxon>Lysobacteraceae</taxon>
        <taxon>Lysobacter</taxon>
    </lineage>
</organism>
<reference evidence="2 3" key="1">
    <citation type="submission" date="2021-08" db="EMBL/GenBank/DDBJ databases">
        <title>Lysobacter sp. strain CJ11 Genome sequencing and assembly.</title>
        <authorList>
            <person name="Kim I."/>
        </authorList>
    </citation>
    <scope>NUCLEOTIDE SEQUENCE [LARGE SCALE GENOMIC DNA]</scope>
    <source>
        <strain evidence="2 3">CJ11</strain>
    </source>
</reference>
<dbReference type="Proteomes" id="UP000824755">
    <property type="component" value="Chromosome"/>
</dbReference>
<sequence>MAIGWKEKEKEVGRADVAAFPDNAVSAPPVTTPIASAPAPVAQITPSTPAMKESIISPDLSIEGKIEGSGHVRIAGKFKGDVNVKGNLTVEEGAKLNGSVRADKVSLAGELDGNIESAQHVDLLKSCTLNGDIKANTLTIAAGSRVKGHVECGWGDSAAAETKRIGSSANDG</sequence>
<accession>A0ABX8WLK3</accession>
<proteinExistence type="inferred from homology"/>
<gene>
    <name evidence="2" type="ORF">H8L67_06470</name>
</gene>
<evidence type="ECO:0000313" key="2">
    <source>
        <dbReference type="EMBL" id="QYR52259.1"/>
    </source>
</evidence>
<dbReference type="EMBL" id="CP080544">
    <property type="protein sequence ID" value="QYR52259.1"/>
    <property type="molecule type" value="Genomic_DNA"/>
</dbReference>
<keyword evidence="3" id="KW-1185">Reference proteome</keyword>
<comment type="similarity">
    <text evidence="1">Belongs to the bactofilin family.</text>
</comment>
<evidence type="ECO:0000256" key="1">
    <source>
        <dbReference type="ARBA" id="ARBA00044755"/>
    </source>
</evidence>
<dbReference type="RefSeq" id="WP_220379046.1">
    <property type="nucleotide sequence ID" value="NZ_CP080544.1"/>
</dbReference>
<evidence type="ECO:0000313" key="3">
    <source>
        <dbReference type="Proteomes" id="UP000824755"/>
    </source>
</evidence>
<protein>
    <submittedName>
        <fullName evidence="2">Polymer-forming cytoskeletal protein</fullName>
    </submittedName>
</protein>
<dbReference type="InterPro" id="IPR007607">
    <property type="entry name" value="BacA/B"/>
</dbReference>
<dbReference type="Pfam" id="PF04519">
    <property type="entry name" value="Bactofilin"/>
    <property type="match status" value="1"/>
</dbReference>
<dbReference type="PANTHER" id="PTHR35024">
    <property type="entry name" value="HYPOTHETICAL CYTOSOLIC PROTEIN"/>
    <property type="match status" value="1"/>
</dbReference>
<dbReference type="PANTHER" id="PTHR35024:SF4">
    <property type="entry name" value="POLYMER-FORMING CYTOSKELETAL PROTEIN"/>
    <property type="match status" value="1"/>
</dbReference>
<name>A0ABX8WLK3_9GAMM</name>